<reference evidence="1" key="1">
    <citation type="submission" date="2019-11" db="EMBL/GenBank/DDBJ databases">
        <title>Nori genome reveals adaptations in red seaweeds to the harsh intertidal environment.</title>
        <authorList>
            <person name="Wang D."/>
            <person name="Mao Y."/>
        </authorList>
    </citation>
    <scope>NUCLEOTIDE SEQUENCE</scope>
    <source>
        <tissue evidence="1">Gametophyte</tissue>
    </source>
</reference>
<sequence>MADTHRDGAGGLDGLDDLINAAGERPAGATESHSCDEDVDATPLKDDTTCAPLAAAVNPVHSSFVFARFTTSFDVLVSGLRALVSDAAVEASATQRALAADVTAHLDHMQYLASRSPVSMGLQAVAHEAAGIYATLSAGPRACAAVSAAPPANIGHGGRSAIASAAATEPPATGEAPPIASAYLSVSTATPPSGRDGGAAIASSSALGAPATGEAPPIASASLGVSTATPPSGRDGGAAIASSSALGAPAARAVPSVASSSLAGTSAAEAAPVARLSAPSAPYPSSGVKKTKVNQRIIKLQVLPKDFDEMLAAIRGNWTAACPERGTPPLRELVAGTERRATIQTTQVFSSSDSCLLSKYKKLAEEAEFLGGWGAFDECMRAERDRWKTGASTEGGAGSVGAKRRAFRWAEIVAFVNKRARERIAAARKE</sequence>
<name>A0ACC3CJV6_PYRYE</name>
<dbReference type="EMBL" id="CM020620">
    <property type="protein sequence ID" value="KAK1870385.1"/>
    <property type="molecule type" value="Genomic_DNA"/>
</dbReference>
<dbReference type="Proteomes" id="UP000798662">
    <property type="component" value="Chromosome 3"/>
</dbReference>
<protein>
    <submittedName>
        <fullName evidence="1">Uncharacterized protein</fullName>
    </submittedName>
</protein>
<proteinExistence type="predicted"/>
<evidence type="ECO:0000313" key="1">
    <source>
        <dbReference type="EMBL" id="KAK1870385.1"/>
    </source>
</evidence>
<gene>
    <name evidence="1" type="ORF">I4F81_012847</name>
</gene>
<organism evidence="1 2">
    <name type="scientific">Pyropia yezoensis</name>
    <name type="common">Susabi-nori</name>
    <name type="synonym">Porphyra yezoensis</name>
    <dbReference type="NCBI Taxonomy" id="2788"/>
    <lineage>
        <taxon>Eukaryota</taxon>
        <taxon>Rhodophyta</taxon>
        <taxon>Bangiophyceae</taxon>
        <taxon>Bangiales</taxon>
        <taxon>Bangiaceae</taxon>
        <taxon>Pyropia</taxon>
    </lineage>
</organism>
<accession>A0ACC3CJV6</accession>
<comment type="caution">
    <text evidence="1">The sequence shown here is derived from an EMBL/GenBank/DDBJ whole genome shotgun (WGS) entry which is preliminary data.</text>
</comment>
<keyword evidence="2" id="KW-1185">Reference proteome</keyword>
<evidence type="ECO:0000313" key="2">
    <source>
        <dbReference type="Proteomes" id="UP000798662"/>
    </source>
</evidence>